<sequence>MSADRDYLAAGLALGGLSDSELTEAQALADADADFRAEVAAYADVMADAAESDEPVEVSSATQEAILSIPESRAQEPAPETSPVVEAETSSVAADAATDEPAAPASLSERREARLSDARNEGRGERQSGRGSWLPWAAAAAAIVVAAGLGGTLWQQQQRQNALEEELAATQQQLDDSARLMEASDLRTHTEKLPEGGSVTVLSSESEQLIRLSPKDIGQPPAGKSMQMWVIGADGPENAGLMADEPVTITGEKFTDGSVFGITVEPEGGSKQPTTDPIVAIDL</sequence>
<evidence type="ECO:0000256" key="1">
    <source>
        <dbReference type="SAM" id="Coils"/>
    </source>
</evidence>
<organism evidence="5 6">
    <name type="scientific">Brevibacterium spongiae</name>
    <dbReference type="NCBI Taxonomy" id="2909672"/>
    <lineage>
        <taxon>Bacteria</taxon>
        <taxon>Bacillati</taxon>
        <taxon>Actinomycetota</taxon>
        <taxon>Actinomycetes</taxon>
        <taxon>Micrococcales</taxon>
        <taxon>Brevibacteriaceae</taxon>
        <taxon>Brevibacterium</taxon>
    </lineage>
</organism>
<keyword evidence="3" id="KW-1133">Transmembrane helix</keyword>
<dbReference type="RefSeq" id="WP_265418569.1">
    <property type="nucleotide sequence ID" value="NZ_CP093443.1"/>
</dbReference>
<keyword evidence="3" id="KW-0812">Transmembrane</keyword>
<feature type="region of interest" description="Disordered" evidence="2">
    <location>
        <begin position="263"/>
        <end position="283"/>
    </location>
</feature>
<evidence type="ECO:0000313" key="5">
    <source>
        <dbReference type="EMBL" id="UVI35955.1"/>
    </source>
</evidence>
<dbReference type="Pfam" id="PF10099">
    <property type="entry name" value="RskA_C"/>
    <property type="match status" value="1"/>
</dbReference>
<feature type="coiled-coil region" evidence="1">
    <location>
        <begin position="153"/>
        <end position="180"/>
    </location>
</feature>
<dbReference type="InterPro" id="IPR018764">
    <property type="entry name" value="RskA_C"/>
</dbReference>
<proteinExistence type="predicted"/>
<keyword evidence="3" id="KW-0472">Membrane</keyword>
<feature type="domain" description="Anti-sigma K factor RskA C-terminal" evidence="4">
    <location>
        <begin position="137"/>
        <end position="278"/>
    </location>
</feature>
<dbReference type="EMBL" id="CP093443">
    <property type="protein sequence ID" value="UVI35955.1"/>
    <property type="molecule type" value="Genomic_DNA"/>
</dbReference>
<name>A0ABY5SN12_9MICO</name>
<dbReference type="Proteomes" id="UP001064879">
    <property type="component" value="Chromosome"/>
</dbReference>
<gene>
    <name evidence="5" type="ORF">L1F31_17865</name>
</gene>
<dbReference type="PANTHER" id="PTHR37461">
    <property type="entry name" value="ANTI-SIGMA-K FACTOR RSKA"/>
    <property type="match status" value="1"/>
</dbReference>
<evidence type="ECO:0000256" key="3">
    <source>
        <dbReference type="SAM" id="Phobius"/>
    </source>
</evidence>
<reference evidence="5" key="1">
    <citation type="submission" date="2022-03" db="EMBL/GenBank/DDBJ databases">
        <title>Brevibacterium spongiae sp. nov., isolated from marine sponge.</title>
        <authorList>
            <person name="Li Z."/>
            <person name="Zhang M."/>
        </authorList>
    </citation>
    <scope>NUCLEOTIDE SEQUENCE</scope>
    <source>
        <strain evidence="5">WHS-Z9</strain>
    </source>
</reference>
<keyword evidence="1" id="KW-0175">Coiled coil</keyword>
<evidence type="ECO:0000256" key="2">
    <source>
        <dbReference type="SAM" id="MobiDB-lite"/>
    </source>
</evidence>
<dbReference type="InterPro" id="IPR051474">
    <property type="entry name" value="Anti-sigma-K/W_factor"/>
</dbReference>
<protein>
    <submittedName>
        <fullName evidence="5">Anti-sigma factor</fullName>
    </submittedName>
</protein>
<evidence type="ECO:0000259" key="4">
    <source>
        <dbReference type="Pfam" id="PF10099"/>
    </source>
</evidence>
<feature type="compositionally biased region" description="Low complexity" evidence="2">
    <location>
        <begin position="93"/>
        <end position="105"/>
    </location>
</feature>
<feature type="compositionally biased region" description="Basic and acidic residues" evidence="2">
    <location>
        <begin position="108"/>
        <end position="128"/>
    </location>
</feature>
<dbReference type="PANTHER" id="PTHR37461:SF1">
    <property type="entry name" value="ANTI-SIGMA-K FACTOR RSKA"/>
    <property type="match status" value="1"/>
</dbReference>
<feature type="transmembrane region" description="Helical" evidence="3">
    <location>
        <begin position="133"/>
        <end position="154"/>
    </location>
</feature>
<evidence type="ECO:0000313" key="6">
    <source>
        <dbReference type="Proteomes" id="UP001064879"/>
    </source>
</evidence>
<accession>A0ABY5SN12</accession>
<keyword evidence="6" id="KW-1185">Reference proteome</keyword>
<feature type="region of interest" description="Disordered" evidence="2">
    <location>
        <begin position="68"/>
        <end position="131"/>
    </location>
</feature>